<evidence type="ECO:0000256" key="7">
    <source>
        <dbReference type="ARBA" id="ARBA00022949"/>
    </source>
</evidence>
<evidence type="ECO:0000256" key="4">
    <source>
        <dbReference type="ARBA" id="ARBA00022427"/>
    </source>
</evidence>
<evidence type="ECO:0000313" key="12">
    <source>
        <dbReference type="Ensembl" id="ENSCVAP00000014821.1"/>
    </source>
</evidence>
<dbReference type="GO" id="GO:0035622">
    <property type="term" value="P:intrahepatic bile duct development"/>
    <property type="evidence" value="ECO:0007669"/>
    <property type="project" value="Ensembl"/>
</dbReference>
<dbReference type="PRINTS" id="PR01077">
    <property type="entry name" value="CLAUDIN"/>
</dbReference>
<evidence type="ECO:0000256" key="6">
    <source>
        <dbReference type="ARBA" id="ARBA00022692"/>
    </source>
</evidence>
<dbReference type="Proteomes" id="UP000265020">
    <property type="component" value="Unassembled WGS sequence"/>
</dbReference>
<dbReference type="AlphaFoldDB" id="A0A3Q2D7X7"/>
<dbReference type="STRING" id="28743.ENSCVAP00000014821"/>
<proteinExistence type="inferred from homology"/>
<evidence type="ECO:0000256" key="1">
    <source>
        <dbReference type="ARBA" id="ARBA00004435"/>
    </source>
</evidence>
<accession>A0A3Q2D7X7</accession>
<feature type="transmembrane region" description="Helical" evidence="10">
    <location>
        <begin position="193"/>
        <end position="214"/>
    </location>
</feature>
<organism evidence="12 13">
    <name type="scientific">Cyprinodon variegatus</name>
    <name type="common">Sheepshead minnow</name>
    <dbReference type="NCBI Taxonomy" id="28743"/>
    <lineage>
        <taxon>Eukaryota</taxon>
        <taxon>Metazoa</taxon>
        <taxon>Chordata</taxon>
        <taxon>Craniata</taxon>
        <taxon>Vertebrata</taxon>
        <taxon>Euteleostomi</taxon>
        <taxon>Actinopterygii</taxon>
        <taxon>Neopterygii</taxon>
        <taxon>Teleostei</taxon>
        <taxon>Neoteleostei</taxon>
        <taxon>Acanthomorphata</taxon>
        <taxon>Ovalentaria</taxon>
        <taxon>Atherinomorphae</taxon>
        <taxon>Cyprinodontiformes</taxon>
        <taxon>Cyprinodontidae</taxon>
        <taxon>Cyprinodon</taxon>
    </lineage>
</organism>
<dbReference type="Gene3D" id="1.20.140.150">
    <property type="match status" value="2"/>
</dbReference>
<dbReference type="GO" id="GO:0005886">
    <property type="term" value="C:plasma membrane"/>
    <property type="evidence" value="ECO:0007669"/>
    <property type="project" value="UniProtKB-SubCell"/>
</dbReference>
<keyword evidence="13" id="KW-1185">Reference proteome</keyword>
<evidence type="ECO:0000256" key="2">
    <source>
        <dbReference type="ARBA" id="ARBA00004651"/>
    </source>
</evidence>
<keyword evidence="8 10" id="KW-1133">Transmembrane helix</keyword>
<evidence type="ECO:0000256" key="9">
    <source>
        <dbReference type="ARBA" id="ARBA00023136"/>
    </source>
</evidence>
<dbReference type="InterPro" id="IPR006187">
    <property type="entry name" value="Claudin"/>
</dbReference>
<feature type="transmembrane region" description="Helical" evidence="10">
    <location>
        <begin position="153"/>
        <end position="173"/>
    </location>
</feature>
<dbReference type="Pfam" id="PF00822">
    <property type="entry name" value="PMP22_Claudin"/>
    <property type="match status" value="2"/>
</dbReference>
<evidence type="ECO:0000256" key="3">
    <source>
        <dbReference type="ARBA" id="ARBA00008295"/>
    </source>
</evidence>
<feature type="chain" id="PRO_5018554912" evidence="11">
    <location>
        <begin position="17"/>
        <end position="256"/>
    </location>
</feature>
<dbReference type="GeneTree" id="ENSGT00940000157650"/>
<protein>
    <submittedName>
        <fullName evidence="12">Claudin 15-like b</fullName>
    </submittedName>
</protein>
<keyword evidence="5" id="KW-1003">Cell membrane</keyword>
<dbReference type="InterPro" id="IPR004031">
    <property type="entry name" value="PMP22/EMP/MP20/Claudin"/>
</dbReference>
<comment type="similarity">
    <text evidence="3">Belongs to the claudin family.</text>
</comment>
<keyword evidence="7" id="KW-0965">Cell junction</keyword>
<comment type="subcellular location">
    <subcellularLocation>
        <location evidence="1">Cell junction</location>
        <location evidence="1">Tight junction</location>
    </subcellularLocation>
    <subcellularLocation>
        <location evidence="2">Cell membrane</location>
        <topology evidence="2">Multi-pass membrane protein</topology>
    </subcellularLocation>
</comment>
<keyword evidence="9 10" id="KW-0472">Membrane</keyword>
<evidence type="ECO:0000256" key="10">
    <source>
        <dbReference type="SAM" id="Phobius"/>
    </source>
</evidence>
<dbReference type="PROSITE" id="PS01346">
    <property type="entry name" value="CLAUDIN"/>
    <property type="match status" value="1"/>
</dbReference>
<reference evidence="12" key="2">
    <citation type="submission" date="2025-09" db="UniProtKB">
        <authorList>
            <consortium name="Ensembl"/>
        </authorList>
    </citation>
    <scope>IDENTIFICATION</scope>
</reference>
<keyword evidence="4" id="KW-0796">Tight junction</keyword>
<dbReference type="PANTHER" id="PTHR12002">
    <property type="entry name" value="CLAUDIN"/>
    <property type="match status" value="1"/>
</dbReference>
<dbReference type="Ensembl" id="ENSCVAT00000022751.1">
    <property type="protein sequence ID" value="ENSCVAP00000014821.1"/>
    <property type="gene ID" value="ENSCVAG00000017523.1"/>
</dbReference>
<evidence type="ECO:0000313" key="13">
    <source>
        <dbReference type="Proteomes" id="UP000265020"/>
    </source>
</evidence>
<reference evidence="12" key="1">
    <citation type="submission" date="2025-08" db="UniProtKB">
        <authorList>
            <consortium name="Ensembl"/>
        </authorList>
    </citation>
    <scope>IDENTIFICATION</scope>
</reference>
<keyword evidence="6 10" id="KW-0812">Transmembrane</keyword>
<evidence type="ECO:0000256" key="8">
    <source>
        <dbReference type="ARBA" id="ARBA00022989"/>
    </source>
</evidence>
<dbReference type="InterPro" id="IPR017974">
    <property type="entry name" value="Claudin_CS"/>
</dbReference>
<dbReference type="GO" id="GO:0005198">
    <property type="term" value="F:structural molecule activity"/>
    <property type="evidence" value="ECO:0007669"/>
    <property type="project" value="InterPro"/>
</dbReference>
<dbReference type="GO" id="GO:0005923">
    <property type="term" value="C:bicellular tight junction"/>
    <property type="evidence" value="ECO:0007669"/>
    <property type="project" value="UniProtKB-SubCell"/>
</dbReference>
<keyword evidence="11" id="KW-0732">Signal</keyword>
<feature type="signal peptide" evidence="11">
    <location>
        <begin position="1"/>
        <end position="16"/>
    </location>
</feature>
<feature type="transmembrane region" description="Helical" evidence="10">
    <location>
        <begin position="80"/>
        <end position="100"/>
    </location>
</feature>
<sequence length="256" mass="27531">MAVCLQVLGLFLGVVSWCLQSSCTSSQTWKVRSQAETVTTSSWQFEGLWMSCAATAMGSVQCSRFKTVLGLPGHLQACRALMIMSLIIGLASIIISVLGLKCTKIGRTSEKVKEQIALSGGIMFILSGTRYLETEGLESVRMNERKHLKNRSLSSVFCPSGVFTLTAVSWYAARVINDFHDPFHGGLKFELGTGLYLGWASSSLAILGGSLLCCSCKRSPSTPPARQFSYYSNTGGGQSIYKAAPASESSSSKAYV</sequence>
<evidence type="ECO:0000256" key="5">
    <source>
        <dbReference type="ARBA" id="ARBA00022475"/>
    </source>
</evidence>
<name>A0A3Q2D7X7_CYPVA</name>
<evidence type="ECO:0000256" key="11">
    <source>
        <dbReference type="SAM" id="SignalP"/>
    </source>
</evidence>